<proteinExistence type="predicted"/>
<name>A0A094L886_ANTCR</name>
<evidence type="ECO:0000313" key="2">
    <source>
        <dbReference type="EMBL" id="KFZ60289.1"/>
    </source>
</evidence>
<feature type="non-terminal residue" evidence="2">
    <location>
        <position position="273"/>
    </location>
</feature>
<evidence type="ECO:0000313" key="3">
    <source>
        <dbReference type="Proteomes" id="UP000053620"/>
    </source>
</evidence>
<feature type="compositionally biased region" description="Basic and acidic residues" evidence="1">
    <location>
        <begin position="1"/>
        <end position="39"/>
    </location>
</feature>
<keyword evidence="3" id="KW-1185">Reference proteome</keyword>
<accession>A0A094L886</accession>
<feature type="compositionally biased region" description="Acidic residues" evidence="1">
    <location>
        <begin position="40"/>
        <end position="51"/>
    </location>
</feature>
<dbReference type="AlphaFoldDB" id="A0A094L886"/>
<dbReference type="EMBL" id="KL353243">
    <property type="protein sequence ID" value="KFZ60289.1"/>
    <property type="molecule type" value="Genomic_DNA"/>
</dbReference>
<dbReference type="Proteomes" id="UP000053620">
    <property type="component" value="Unassembled WGS sequence"/>
</dbReference>
<sequence>RYVEESRNDSKNTAAQREDSSVQQEGRAEVSRWNKYLDKESEDEEDGEETAGAERQQFCSWGRNTVEEQRKQQKSFLSSDVQEYAEENGVFQLAYRARKRKKCSVAVADEDDEDAVSGDSMVPAACESIVSEENAQTPTACTKPSKWKKFLPCSYNYSKNAARVTLSPQEGSGRLGLHSTTAADAGVASRCSEQAGRTLPQGTGFELKKYVASTEHLASKLPGTVVPSTSCSAEEVFLVNTSSAQVRSLMMISEKFRHLWHCFIDCLYHVFGM</sequence>
<protein>
    <submittedName>
        <fullName evidence="2">Uncharacterized protein</fullName>
    </submittedName>
</protein>
<reference evidence="2 3" key="1">
    <citation type="submission" date="2014-04" db="EMBL/GenBank/DDBJ databases">
        <title>Genome evolution of avian class.</title>
        <authorList>
            <person name="Zhang G."/>
            <person name="Li C."/>
        </authorList>
    </citation>
    <scope>NUCLEOTIDE SEQUENCE [LARGE SCALE GENOMIC DNA]</scope>
    <source>
        <strain evidence="2">BGI_N321</strain>
    </source>
</reference>
<feature type="region of interest" description="Disordered" evidence="1">
    <location>
        <begin position="1"/>
        <end position="61"/>
    </location>
</feature>
<organism evidence="2 3">
    <name type="scientific">Antrostomus carolinensis</name>
    <name type="common">Chuck-will's-widow</name>
    <name type="synonym">Caprimulgus carolinensis</name>
    <dbReference type="NCBI Taxonomy" id="279965"/>
    <lineage>
        <taxon>Eukaryota</taxon>
        <taxon>Metazoa</taxon>
        <taxon>Chordata</taxon>
        <taxon>Craniata</taxon>
        <taxon>Vertebrata</taxon>
        <taxon>Euteleostomi</taxon>
        <taxon>Archelosauria</taxon>
        <taxon>Archosauria</taxon>
        <taxon>Dinosauria</taxon>
        <taxon>Saurischia</taxon>
        <taxon>Theropoda</taxon>
        <taxon>Coelurosauria</taxon>
        <taxon>Aves</taxon>
        <taxon>Neognathae</taxon>
        <taxon>Neoaves</taxon>
        <taxon>Strisores</taxon>
        <taxon>Caprimulgiformes</taxon>
        <taxon>Caprimulgidae</taxon>
        <taxon>Antrostomus</taxon>
    </lineage>
</organism>
<evidence type="ECO:0000256" key="1">
    <source>
        <dbReference type="SAM" id="MobiDB-lite"/>
    </source>
</evidence>
<gene>
    <name evidence="2" type="ORF">N321_11939</name>
</gene>
<feature type="non-terminal residue" evidence="2">
    <location>
        <position position="1"/>
    </location>
</feature>